<dbReference type="EMBL" id="CP113865">
    <property type="protein sequence ID" value="WAM33629.1"/>
    <property type="molecule type" value="Genomic_DNA"/>
</dbReference>
<dbReference type="PANTHER" id="PTHR36836:SF1">
    <property type="entry name" value="COLANIC ACID BIOSYNTHESIS PROTEIN WCAK"/>
    <property type="match status" value="1"/>
</dbReference>
<accession>A0ABY7BM25</accession>
<keyword evidence="2" id="KW-0808">Transferase</keyword>
<protein>
    <submittedName>
        <fullName evidence="2">Polysaccharide pyruvyl transferase family protein</fullName>
    </submittedName>
</protein>
<dbReference type="InterPro" id="IPR007345">
    <property type="entry name" value="Polysacch_pyruvyl_Trfase"/>
</dbReference>
<dbReference type="PANTHER" id="PTHR36836">
    <property type="entry name" value="COLANIC ACID BIOSYNTHESIS PROTEIN WCAK"/>
    <property type="match status" value="1"/>
</dbReference>
<organism evidence="2 3">
    <name type="scientific">Caldicellulosiruptor morganii</name>
    <dbReference type="NCBI Taxonomy" id="1387555"/>
    <lineage>
        <taxon>Bacteria</taxon>
        <taxon>Bacillati</taxon>
        <taxon>Bacillota</taxon>
        <taxon>Bacillota incertae sedis</taxon>
        <taxon>Caldicellulosiruptorales</taxon>
        <taxon>Caldicellulosiruptoraceae</taxon>
        <taxon>Caldicellulosiruptor</taxon>
    </lineage>
</organism>
<reference evidence="2" key="1">
    <citation type="submission" date="2022-12" db="EMBL/GenBank/DDBJ databases">
        <authorList>
            <person name="Bing R.G."/>
            <person name="Willard D.J."/>
            <person name="Manesh M.J.H."/>
            <person name="Laemthong T."/>
            <person name="Crosby J.R."/>
            <person name="Kelly R.M."/>
        </authorList>
    </citation>
    <scope>NUCLEOTIDE SEQUENCE</scope>
    <source>
        <strain evidence="2">DSM 8990</strain>
    </source>
</reference>
<sequence>MKRKEDFFRSFKELDNDHFERFYKRLLKYNFGGKKVNVFLFGQGSFYNRGCEAIVKSITEMTIRQINDEVKFILATFDYKNDKRRNDIKIDYYVRHIPSYLSINKYLAKIAQMCKKYNLSANLKTSHLTKYIGSSDICISIGGDNYCYDKNLIYLLNSIDKKVKALNKKLVIWGASFEEFNLDEETLEDLKLFDLIITRESISYGMLKEKGLSNIYLYPDPAFTLTIESVDEFVPENSVGINLSPLALSYTSEAEKTKKEIYKFIEFILEKTNFNIVLIPHVMQQNSVYQNDFNILSYIYNKYKERGKERIRIIEKKYTASQLKYIISKLRFFVGARTHSTIAAYSTGVPTLAIAYSTKAKGIARDIFGTEENYVVDIRNAKEDFLIDSFEYIIKNENYLRELLKGKMPEYSEKAREVLNIIFKDL</sequence>
<gene>
    <name evidence="2" type="ORF">OTK00_002147</name>
</gene>
<feature type="domain" description="Polysaccharide pyruvyl transferase" evidence="1">
    <location>
        <begin position="48"/>
        <end position="357"/>
    </location>
</feature>
<dbReference type="Pfam" id="PF04230">
    <property type="entry name" value="PS_pyruv_trans"/>
    <property type="match status" value="1"/>
</dbReference>
<name>A0ABY7BM25_9FIRM</name>
<proteinExistence type="predicted"/>
<evidence type="ECO:0000313" key="3">
    <source>
        <dbReference type="Proteomes" id="UP001164909"/>
    </source>
</evidence>
<evidence type="ECO:0000259" key="1">
    <source>
        <dbReference type="Pfam" id="PF04230"/>
    </source>
</evidence>
<dbReference type="Proteomes" id="UP001164909">
    <property type="component" value="Chromosome"/>
</dbReference>
<keyword evidence="3" id="KW-1185">Reference proteome</keyword>
<evidence type="ECO:0000313" key="2">
    <source>
        <dbReference type="EMBL" id="WAM33629.1"/>
    </source>
</evidence>
<dbReference type="GO" id="GO:0016740">
    <property type="term" value="F:transferase activity"/>
    <property type="evidence" value="ECO:0007669"/>
    <property type="project" value="UniProtKB-KW"/>
</dbReference>
<dbReference type="RefSeq" id="WP_052670832.1">
    <property type="nucleotide sequence ID" value="NZ_CP113865.1"/>
</dbReference>